<protein>
    <submittedName>
        <fullName evidence="2">Uncharacterized protein</fullName>
    </submittedName>
</protein>
<dbReference type="EMBL" id="CAMXCT020004427">
    <property type="protein sequence ID" value="CAL1162330.1"/>
    <property type="molecule type" value="Genomic_DNA"/>
</dbReference>
<proteinExistence type="predicted"/>
<dbReference type="AlphaFoldDB" id="A0A9P1DFV3"/>
<dbReference type="EMBL" id="CAMXCT030004427">
    <property type="protein sequence ID" value="CAL4796267.1"/>
    <property type="molecule type" value="Genomic_DNA"/>
</dbReference>
<gene>
    <name evidence="2" type="ORF">C1SCF055_LOCUS34345</name>
</gene>
<dbReference type="OrthoDB" id="407521at2759"/>
<feature type="region of interest" description="Disordered" evidence="1">
    <location>
        <begin position="1"/>
        <end position="28"/>
    </location>
</feature>
<keyword evidence="4" id="KW-1185">Reference proteome</keyword>
<evidence type="ECO:0000313" key="3">
    <source>
        <dbReference type="EMBL" id="CAL4796267.1"/>
    </source>
</evidence>
<evidence type="ECO:0000313" key="4">
    <source>
        <dbReference type="Proteomes" id="UP001152797"/>
    </source>
</evidence>
<organism evidence="2">
    <name type="scientific">Cladocopium goreaui</name>
    <dbReference type="NCBI Taxonomy" id="2562237"/>
    <lineage>
        <taxon>Eukaryota</taxon>
        <taxon>Sar</taxon>
        <taxon>Alveolata</taxon>
        <taxon>Dinophyceae</taxon>
        <taxon>Suessiales</taxon>
        <taxon>Symbiodiniaceae</taxon>
        <taxon>Cladocopium</taxon>
    </lineage>
</organism>
<accession>A0A9P1DFV3</accession>
<reference evidence="2" key="1">
    <citation type="submission" date="2022-10" db="EMBL/GenBank/DDBJ databases">
        <authorList>
            <person name="Chen Y."/>
            <person name="Dougan E. K."/>
            <person name="Chan C."/>
            <person name="Rhodes N."/>
            <person name="Thang M."/>
        </authorList>
    </citation>
    <scope>NUCLEOTIDE SEQUENCE</scope>
</reference>
<evidence type="ECO:0000256" key="1">
    <source>
        <dbReference type="SAM" id="MobiDB-lite"/>
    </source>
</evidence>
<name>A0A9P1DFV3_9DINO</name>
<comment type="caution">
    <text evidence="2">The sequence shown here is derived from an EMBL/GenBank/DDBJ whole genome shotgun (WGS) entry which is preliminary data.</text>
</comment>
<sequence length="307" mass="34943">MCSDAWYSGQPGRPESTGGASSIQRNRDGVPTWSGETVLFEEYVEACLLYEQTVAREKRYLCGPRLASELKGPARRVLIGRPADWLSNESGVRRLVAALRQERGQPKVPELSELLQKYFRGTRRTRGETMGDFILRKSEAYTRAQQSMARYMKWDIASAPASEAPATNGPDGAESPREELDFQDPDEEDDPWQNWNQQWSWNGWYHGGWCLFMDAGLDVMERNVLHAELKGTFGVREVEQVLRKHRSDHDLKKRDAEKGRYMANVNVELTEEDTGCYGEVEPDDLEAEGFSADEIHVMMTEEEAAQP</sequence>
<evidence type="ECO:0000313" key="2">
    <source>
        <dbReference type="EMBL" id="CAI4008955.1"/>
    </source>
</evidence>
<reference evidence="3 4" key="2">
    <citation type="submission" date="2024-05" db="EMBL/GenBank/DDBJ databases">
        <authorList>
            <person name="Chen Y."/>
            <person name="Shah S."/>
            <person name="Dougan E. K."/>
            <person name="Thang M."/>
            <person name="Chan C."/>
        </authorList>
    </citation>
    <scope>NUCLEOTIDE SEQUENCE [LARGE SCALE GENOMIC DNA]</scope>
</reference>
<dbReference type="EMBL" id="CAMXCT010004427">
    <property type="protein sequence ID" value="CAI4008955.1"/>
    <property type="molecule type" value="Genomic_DNA"/>
</dbReference>
<dbReference type="Proteomes" id="UP001152797">
    <property type="component" value="Unassembled WGS sequence"/>
</dbReference>
<feature type="region of interest" description="Disordered" evidence="1">
    <location>
        <begin position="161"/>
        <end position="191"/>
    </location>
</feature>
<feature type="compositionally biased region" description="Acidic residues" evidence="1">
    <location>
        <begin position="181"/>
        <end position="191"/>
    </location>
</feature>